<evidence type="ECO:0000313" key="9">
    <source>
        <dbReference type="EnsemblMetazoa" id="AFUN004063-PA"/>
    </source>
</evidence>
<evidence type="ECO:0000259" key="6">
    <source>
        <dbReference type="Pfam" id="PF13871"/>
    </source>
</evidence>
<dbReference type="Pfam" id="PF13872">
    <property type="entry name" value="AAA_34"/>
    <property type="match status" value="1"/>
</dbReference>
<dbReference type="GO" id="GO:0006355">
    <property type="term" value="P:regulation of DNA-templated transcription"/>
    <property type="evidence" value="ECO:0007669"/>
    <property type="project" value="InterPro"/>
</dbReference>
<sequence length="1566" mass="169077">MNRMALKKSSYGMGEDDDEEEEEADDKGGDSTDSDFDDDEDPDEIEVPGGGKDLATVATLTKKYKTESASSSNIGGIATELGMAATGINKTDQQQQQQPASVQLNKIANFVIKQPSKDSIVATASGGGGGTAGIGSTLLSKSTPLSAMMKPSIGSRLGGVGGTPNIIGTGGSVGEGRMVATEGGASTSSSSTGSQHWVGGGGGAGGPSGIGSGYTTTVHGKPIGTTKAMATSTVTSTVSTTPPVTGTVPPGATSILGGLGSYYPPSIATLLAQMEMSGMGYGGSNTSLGGGGGGTSAIGTDSMNKIMTNQLMLQNLQAMLVANPHYLTSGIPTQLISQMVMADPSKLQLNQMPEEEEAEDEEMGVAETYAEYWPAKLKIGKKHPDPVVETASLSSVEPSDVYYQVSIPPETINGGLLSALQLESITYASQAHAHLLPDGTRAGFLIGDGAGVGKGRTIAGIIYENYLKGRKKSIWISVSNDLRYDAERDLRDIGAGKLEVLALNKLKYAKINSSVNHNVKKGVIFGTYSALIGESQSTTGKYKSRLKQLLQWCGPDFDGVIVFDECHKAKNLCPVGSSKPTKTGLTALELQNKLPKARVVYASATGASEPRNMAYMVRLGIWGQGTPFPSFNDFIQAVEKRGVGAMEIVAMDMKQRGMYIARQLSFHGVTFKIEEVPLTKDFKLVYDASVELWVEAMQKFTEAAELIDAESRMKKTMWGQFWSAHQRFFKYLCIASKVNHAVKVAREAIKYGKCVVIGLQSTGEARTLEQLERDDGELSDFVSTAKGVLQSLVEKHFPAPDRSRINRLLGLTDSRMQFNSILEDIARSKEAASSGLDAKRKRAGTTKAAGVPKSKRSRNNGSSDEDGSDSDASSSASSPKRSNESDFQPSDSEPEESDGDHYDSAASQSDEYNPFFTGSGSDDDDPWVSSKTKSSVSKSKVKTKSKSTAPPTVATPVATVATTPGPVGGTTAGRKKPVSTQDKIQAHLTKKQTDTKPTTIQSSNGFSIQLAGGPPPKDAIERACQMKDELLAKIERLGDRLPANTLDQLIDELGGPENVAEMTGRKGRVVQNDDGSIQYESRSEQDVPLETLNITEKQRFMDGTKDVAIISEAASSGISLQSDRRVRNQRRRVHITLELPWSADRAIQQFGRTHRSNQVNAPEYMFLISDLAGERRFASTVAKRLESLGALTHGDRRATETRDLSQFNIDNKYGRTALEAVMKTIMGYEAPIVPPPADYLGDFFKDVAGALVGVGLIVNSEQMPGVLSLDKDYNNISKFLNRILGMPVELQNRLFKYFTDTLEATIEQAKKRGRFDLGILDLGAAGENVTRIKLIRFARKHSTGIAPTELHVVKVERGMIWQEAIDKWSELGGEKEGFYISQHPRNGKYNAILAIEIETPAKKKTLSGGDVKGTKEVIHFQIYHPNTGLQFKHETLAELEKKYKKVLSTEAEPHWTQLYDASINTCSHSYWKGHCRNVSLGHECEVGLRRRTYSVLSGSVLAVWARVENSLAARIGNQSRLQVIRLKTKEGVKIVGTLIPKNCVEQLVKDLASDSEKVDEVIFDDQ</sequence>
<dbReference type="SUPFAM" id="SSF52540">
    <property type="entry name" value="P-loop containing nucleoside triphosphate hydrolases"/>
    <property type="match status" value="2"/>
</dbReference>
<feature type="domain" description="Strawberry notch AAA" evidence="7">
    <location>
        <begin position="382"/>
        <end position="688"/>
    </location>
</feature>
<protein>
    <recommendedName>
        <fullName evidence="10">Strawberry notch</fullName>
    </recommendedName>
</protein>
<feature type="compositionally biased region" description="Acidic residues" evidence="5">
    <location>
        <begin position="32"/>
        <end position="46"/>
    </location>
</feature>
<dbReference type="PANTHER" id="PTHR12706:SF30">
    <property type="entry name" value="PROTEIN STRAWBERRY NOTCH-RELATED"/>
    <property type="match status" value="1"/>
</dbReference>
<dbReference type="PANTHER" id="PTHR12706">
    <property type="entry name" value="STRAWBERRY NOTCH-RELATED"/>
    <property type="match status" value="1"/>
</dbReference>
<proteinExistence type="inferred from homology"/>
<dbReference type="VEuPathDB" id="VectorBase:AFUN2_003868"/>
<feature type="compositionally biased region" description="Low complexity" evidence="5">
    <location>
        <begin position="928"/>
        <end position="938"/>
    </location>
</feature>
<accession>A0A182RCZ4</accession>
<comment type="subcellular location">
    <subcellularLocation>
        <location evidence="1">Nucleus</location>
    </subcellularLocation>
</comment>
<evidence type="ECO:0000259" key="7">
    <source>
        <dbReference type="Pfam" id="PF13872"/>
    </source>
</evidence>
<dbReference type="GO" id="GO:0031490">
    <property type="term" value="F:chromatin DNA binding"/>
    <property type="evidence" value="ECO:0007669"/>
    <property type="project" value="TreeGrafter"/>
</dbReference>
<comment type="similarity">
    <text evidence="2">Belongs to the SBNO family.</text>
</comment>
<dbReference type="VEuPathDB" id="VectorBase:AFUN004063"/>
<evidence type="ECO:0000259" key="8">
    <source>
        <dbReference type="Pfam" id="PF25373"/>
    </source>
</evidence>
<evidence type="ECO:0000256" key="5">
    <source>
        <dbReference type="SAM" id="MobiDB-lite"/>
    </source>
</evidence>
<dbReference type="STRING" id="62324.A0A182RCZ4"/>
<keyword evidence="3" id="KW-0175">Coiled coil</keyword>
<name>A0A182RCZ4_ANOFN</name>
<dbReference type="GO" id="GO:0009967">
    <property type="term" value="P:positive regulation of signal transduction"/>
    <property type="evidence" value="ECO:0007669"/>
    <property type="project" value="UniProtKB-ARBA"/>
</dbReference>
<organism evidence="9">
    <name type="scientific">Anopheles funestus</name>
    <name type="common">African malaria mosquito</name>
    <dbReference type="NCBI Taxonomy" id="62324"/>
    <lineage>
        <taxon>Eukaryota</taxon>
        <taxon>Metazoa</taxon>
        <taxon>Ecdysozoa</taxon>
        <taxon>Arthropoda</taxon>
        <taxon>Hexapoda</taxon>
        <taxon>Insecta</taxon>
        <taxon>Pterygota</taxon>
        <taxon>Neoptera</taxon>
        <taxon>Endopterygota</taxon>
        <taxon>Diptera</taxon>
        <taxon>Nematocera</taxon>
        <taxon>Culicoidea</taxon>
        <taxon>Culicidae</taxon>
        <taxon>Anophelinae</taxon>
        <taxon>Anopheles</taxon>
    </lineage>
</organism>
<evidence type="ECO:0000256" key="1">
    <source>
        <dbReference type="ARBA" id="ARBA00004123"/>
    </source>
</evidence>
<feature type="domain" description="Strawberry notch helicase C" evidence="6">
    <location>
        <begin position="1044"/>
        <end position="1321"/>
    </location>
</feature>
<evidence type="ECO:0000256" key="4">
    <source>
        <dbReference type="ARBA" id="ARBA00023242"/>
    </source>
</evidence>
<feature type="compositionally biased region" description="Low complexity" evidence="5">
    <location>
        <begin position="870"/>
        <end position="880"/>
    </location>
</feature>
<feature type="domain" description="SBNO alpha/beta" evidence="8">
    <location>
        <begin position="1359"/>
        <end position="1489"/>
    </location>
</feature>
<feature type="region of interest" description="Disordered" evidence="5">
    <location>
        <begin position="829"/>
        <end position="1010"/>
    </location>
</feature>
<dbReference type="GO" id="GO:0042393">
    <property type="term" value="F:histone binding"/>
    <property type="evidence" value="ECO:0007669"/>
    <property type="project" value="TreeGrafter"/>
</dbReference>
<keyword evidence="4" id="KW-0539">Nucleus</keyword>
<dbReference type="InterPro" id="IPR027417">
    <property type="entry name" value="P-loop_NTPase"/>
</dbReference>
<dbReference type="FunFam" id="3.40.50.300:FF:000282">
    <property type="entry name" value="Strawberry notch homolog 1 (Drosophila)"/>
    <property type="match status" value="1"/>
</dbReference>
<feature type="compositionally biased region" description="Acidic residues" evidence="5">
    <location>
        <begin position="14"/>
        <end position="25"/>
    </location>
</feature>
<dbReference type="InterPro" id="IPR026741">
    <property type="entry name" value="SNO"/>
</dbReference>
<reference evidence="9" key="1">
    <citation type="submission" date="2020-05" db="UniProtKB">
        <authorList>
            <consortium name="EnsemblMetazoa"/>
        </authorList>
    </citation>
    <scope>IDENTIFICATION</scope>
    <source>
        <strain evidence="9">FUMOZ</strain>
    </source>
</reference>
<dbReference type="EnsemblMetazoa" id="AFUN004063-RA">
    <property type="protein sequence ID" value="AFUN004063-PA"/>
    <property type="gene ID" value="AFUN004063"/>
</dbReference>
<feature type="compositionally biased region" description="Low complexity" evidence="5">
    <location>
        <begin position="946"/>
        <end position="965"/>
    </location>
</feature>
<feature type="compositionally biased region" description="Polar residues" evidence="5">
    <location>
        <begin position="995"/>
        <end position="1007"/>
    </location>
</feature>
<dbReference type="InterPro" id="IPR039187">
    <property type="entry name" value="SNO_AAA"/>
</dbReference>
<dbReference type="InterPro" id="IPR057332">
    <property type="entry name" value="SBNO_a/b_dom"/>
</dbReference>
<evidence type="ECO:0008006" key="10">
    <source>
        <dbReference type="Google" id="ProtNLM"/>
    </source>
</evidence>
<dbReference type="InterPro" id="IPR026937">
    <property type="entry name" value="SBNO_Helicase_C_dom"/>
</dbReference>
<dbReference type="Pfam" id="PF25373">
    <property type="entry name" value="SBNO"/>
    <property type="match status" value="1"/>
</dbReference>
<evidence type="ECO:0000256" key="2">
    <source>
        <dbReference type="ARBA" id="ARBA00006992"/>
    </source>
</evidence>
<feature type="compositionally biased region" description="Polar residues" evidence="5">
    <location>
        <begin position="905"/>
        <end position="920"/>
    </location>
</feature>
<dbReference type="Pfam" id="PF13871">
    <property type="entry name" value="Helicase_C_4"/>
    <property type="match status" value="1"/>
</dbReference>
<feature type="region of interest" description="Disordered" evidence="5">
    <location>
        <begin position="1"/>
        <end position="53"/>
    </location>
</feature>
<dbReference type="Gene3D" id="3.40.50.300">
    <property type="entry name" value="P-loop containing nucleotide triphosphate hydrolases"/>
    <property type="match status" value="2"/>
</dbReference>
<evidence type="ECO:0000256" key="3">
    <source>
        <dbReference type="ARBA" id="ARBA00023054"/>
    </source>
</evidence>
<dbReference type="GO" id="GO:0005634">
    <property type="term" value="C:nucleus"/>
    <property type="evidence" value="ECO:0007669"/>
    <property type="project" value="UniProtKB-SubCell"/>
</dbReference>